<keyword evidence="2" id="KW-1185">Reference proteome</keyword>
<reference evidence="1 2" key="1">
    <citation type="journal article" date="2014" name="Gene">
        <title>A comparative genomic analysis of the alkalitolerant soil bacterium Bacillus lehensis G1.</title>
        <authorList>
            <person name="Noor Y.M."/>
            <person name="Samsulrizal N.H."/>
            <person name="Jema'on N.A."/>
            <person name="Low K.O."/>
            <person name="Ramli A.N."/>
            <person name="Alias N.I."/>
            <person name="Damis S.I."/>
            <person name="Fuzi S.F."/>
            <person name="Isa M.N."/>
            <person name="Murad A.M."/>
            <person name="Raih M.F."/>
            <person name="Bakar F.D."/>
            <person name="Najimudin N."/>
            <person name="Mahadi N.M."/>
            <person name="Illias R.M."/>
        </authorList>
    </citation>
    <scope>NUCLEOTIDE SEQUENCE [LARGE SCALE GENOMIC DNA]</scope>
    <source>
        <strain evidence="1 2">G1</strain>
    </source>
</reference>
<dbReference type="AlphaFoldDB" id="A0A060LZC8"/>
<dbReference type="Proteomes" id="UP000027142">
    <property type="component" value="Chromosome"/>
</dbReference>
<dbReference type="KEGG" id="ble:BleG1_0566"/>
<dbReference type="InterPro" id="IPR017601">
    <property type="entry name" value="DGQHR-contain_dom"/>
</dbReference>
<dbReference type="eggNOG" id="ENOG502Z8U6">
    <property type="taxonomic scope" value="Bacteria"/>
</dbReference>
<dbReference type="EMBL" id="CP003923">
    <property type="protein sequence ID" value="AIC93174.1"/>
    <property type="molecule type" value="Genomic_DNA"/>
</dbReference>
<dbReference type="NCBIfam" id="TIGR03187">
    <property type="entry name" value="DGQHR"/>
    <property type="match status" value="1"/>
</dbReference>
<dbReference type="CDD" id="cd16412">
    <property type="entry name" value="dndB"/>
    <property type="match status" value="1"/>
</dbReference>
<name>A0A060LZC8_9BACI</name>
<protein>
    <recommendedName>
        <fullName evidence="3">DGQHR domain-containing protein</fullName>
    </recommendedName>
</protein>
<proteinExistence type="predicted"/>
<organism evidence="1 2">
    <name type="scientific">Shouchella lehensis G1</name>
    <dbReference type="NCBI Taxonomy" id="1246626"/>
    <lineage>
        <taxon>Bacteria</taxon>
        <taxon>Bacillati</taxon>
        <taxon>Bacillota</taxon>
        <taxon>Bacilli</taxon>
        <taxon>Bacillales</taxon>
        <taxon>Bacillaceae</taxon>
        <taxon>Shouchella</taxon>
    </lineage>
</organism>
<dbReference type="Pfam" id="PF14072">
    <property type="entry name" value="DndB"/>
    <property type="match status" value="1"/>
</dbReference>
<dbReference type="HOGENOM" id="CLU_675867_0_0_9"/>
<evidence type="ECO:0000313" key="1">
    <source>
        <dbReference type="EMBL" id="AIC93174.1"/>
    </source>
</evidence>
<evidence type="ECO:0000313" key="2">
    <source>
        <dbReference type="Proteomes" id="UP000027142"/>
    </source>
</evidence>
<dbReference type="RefSeq" id="WP_038476874.1">
    <property type="nucleotide sequence ID" value="NZ_CP003923.1"/>
</dbReference>
<dbReference type="OrthoDB" id="2991386at2"/>
<dbReference type="STRING" id="1246626.BleG1_0566"/>
<sequence>MKNADLSVALPNQATLTNSIHLPALKYTSGNRTWYAATLEYSVLGKLIQTSAVKKKNQKIIGKEIRNRFLDNAHKNEIIQYIKDEPEFTLPAITLVSYDSLDFRPYQSPDGKELDTGSGISSGILNIPLGYEFECLDGNHRTAAIRDLAYEEPEYIDGSSMLVNIVHENRAKKIRQDFVDVNKNAKSTTASINTLFNTRDKTANIVVDLIENVEWLNDTTERLAASVSKNSKDIYTVNNIRNTVIEIAGFNSQAKADKLTPALQEDSLFELVVRERADIFLSNLKANHFVEYALNFRDQTSQARNQSLILTGTGIIIAARIAGYIFQNFETPDMEKEIKRLFALDWSRENELFIGRVIVNEKVTNSRESIQSTVAALKENLGYQLSDSELKYI</sequence>
<dbReference type="PATRIC" id="fig|1246626.3.peg.558"/>
<evidence type="ECO:0008006" key="3">
    <source>
        <dbReference type="Google" id="ProtNLM"/>
    </source>
</evidence>
<accession>A0A060LZC8</accession>
<dbReference type="InterPro" id="IPR017642">
    <property type="entry name" value="DNA_S_mod_DndB"/>
</dbReference>
<gene>
    <name evidence="1" type="ORF">BleG1_0566</name>
</gene>